<proteinExistence type="predicted"/>
<evidence type="ECO:0000313" key="15">
    <source>
        <dbReference type="Proteomes" id="UP000057938"/>
    </source>
</evidence>
<dbReference type="STRING" id="361183.AMC99_01029"/>
<evidence type="ECO:0000256" key="2">
    <source>
        <dbReference type="ARBA" id="ARBA00004236"/>
    </source>
</evidence>
<keyword evidence="10" id="KW-0902">Two-component regulatory system</keyword>
<dbReference type="Pfam" id="PF02518">
    <property type="entry name" value="HATPase_c"/>
    <property type="match status" value="1"/>
</dbReference>
<feature type="transmembrane region" description="Helical" evidence="12">
    <location>
        <begin position="7"/>
        <end position="25"/>
    </location>
</feature>
<dbReference type="FunFam" id="3.30.565.10:FF:000006">
    <property type="entry name" value="Sensor histidine kinase WalK"/>
    <property type="match status" value="1"/>
</dbReference>
<evidence type="ECO:0000256" key="9">
    <source>
        <dbReference type="ARBA" id="ARBA00022840"/>
    </source>
</evidence>
<dbReference type="GO" id="GO:0004721">
    <property type="term" value="F:phosphoprotein phosphatase activity"/>
    <property type="evidence" value="ECO:0007669"/>
    <property type="project" value="TreeGrafter"/>
</dbReference>
<keyword evidence="12" id="KW-0812">Transmembrane</keyword>
<keyword evidence="8" id="KW-0418">Kinase</keyword>
<keyword evidence="12" id="KW-1133">Transmembrane helix</keyword>
<dbReference type="InterPro" id="IPR003661">
    <property type="entry name" value="HisK_dim/P_dom"/>
</dbReference>
<dbReference type="InterPro" id="IPR036097">
    <property type="entry name" value="HisK_dim/P_sf"/>
</dbReference>
<dbReference type="InterPro" id="IPR050351">
    <property type="entry name" value="BphY/WalK/GraS-like"/>
</dbReference>
<dbReference type="KEGG" id="aep:AMC99_01029"/>
<evidence type="ECO:0000256" key="12">
    <source>
        <dbReference type="SAM" id="Phobius"/>
    </source>
</evidence>
<reference evidence="14 15" key="1">
    <citation type="submission" date="2015-09" db="EMBL/GenBank/DDBJ databases">
        <title>Complete genome sequence of a benzo[a]pyrene-degrading bacterium Altererythrobacter epoxidivorans CGMCC 1.7731T.</title>
        <authorList>
            <person name="Li Z."/>
            <person name="Cheng H."/>
            <person name="Huo Y."/>
            <person name="Xu X."/>
        </authorList>
    </citation>
    <scope>NUCLEOTIDE SEQUENCE [LARGE SCALE GENOMIC DNA]</scope>
    <source>
        <strain evidence="14 15">CGMCC 1.7731</strain>
    </source>
</reference>
<keyword evidence="9" id="KW-0067">ATP-binding</keyword>
<dbReference type="SUPFAM" id="SSF47384">
    <property type="entry name" value="Homodimeric domain of signal transducing histidine kinase"/>
    <property type="match status" value="1"/>
</dbReference>
<accession>A0A0M4M797</accession>
<dbReference type="SUPFAM" id="SSF55874">
    <property type="entry name" value="ATPase domain of HSP90 chaperone/DNA topoisomerase II/histidine kinase"/>
    <property type="match status" value="1"/>
</dbReference>
<dbReference type="SMART" id="SM00387">
    <property type="entry name" value="HATPase_c"/>
    <property type="match status" value="1"/>
</dbReference>
<dbReference type="GO" id="GO:0005524">
    <property type="term" value="F:ATP binding"/>
    <property type="evidence" value="ECO:0007669"/>
    <property type="project" value="UniProtKB-KW"/>
</dbReference>
<keyword evidence="6 14" id="KW-0808">Transferase</keyword>
<dbReference type="AlphaFoldDB" id="A0A0M4M797"/>
<gene>
    <name evidence="14" type="ORF">AMC99_01029</name>
</gene>
<evidence type="ECO:0000313" key="14">
    <source>
        <dbReference type="EMBL" id="ALE16327.1"/>
    </source>
</evidence>
<comment type="subcellular location">
    <subcellularLocation>
        <location evidence="2">Cell membrane</location>
    </subcellularLocation>
</comment>
<evidence type="ECO:0000256" key="3">
    <source>
        <dbReference type="ARBA" id="ARBA00012438"/>
    </source>
</evidence>
<dbReference type="GO" id="GO:0000155">
    <property type="term" value="F:phosphorelay sensor kinase activity"/>
    <property type="evidence" value="ECO:0007669"/>
    <property type="project" value="InterPro"/>
</dbReference>
<organism evidence="14 15">
    <name type="scientific">Altererythrobacter epoxidivorans</name>
    <dbReference type="NCBI Taxonomy" id="361183"/>
    <lineage>
        <taxon>Bacteria</taxon>
        <taxon>Pseudomonadati</taxon>
        <taxon>Pseudomonadota</taxon>
        <taxon>Alphaproteobacteria</taxon>
        <taxon>Sphingomonadales</taxon>
        <taxon>Erythrobacteraceae</taxon>
        <taxon>Altererythrobacter</taxon>
    </lineage>
</organism>
<feature type="transmembrane region" description="Helical" evidence="12">
    <location>
        <begin position="31"/>
        <end position="48"/>
    </location>
</feature>
<dbReference type="PANTHER" id="PTHR45453:SF1">
    <property type="entry name" value="PHOSPHATE REGULON SENSOR PROTEIN PHOR"/>
    <property type="match status" value="1"/>
</dbReference>
<evidence type="ECO:0000256" key="10">
    <source>
        <dbReference type="ARBA" id="ARBA00023012"/>
    </source>
</evidence>
<dbReference type="PROSITE" id="PS50109">
    <property type="entry name" value="HIS_KIN"/>
    <property type="match status" value="1"/>
</dbReference>
<dbReference type="PRINTS" id="PR00344">
    <property type="entry name" value="BCTRLSENSOR"/>
</dbReference>
<dbReference type="InterPro" id="IPR036890">
    <property type="entry name" value="HATPase_C_sf"/>
</dbReference>
<evidence type="ECO:0000256" key="8">
    <source>
        <dbReference type="ARBA" id="ARBA00022777"/>
    </source>
</evidence>
<dbReference type="RefSeq" id="WP_061923599.1">
    <property type="nucleotide sequence ID" value="NZ_CP012669.1"/>
</dbReference>
<dbReference type="PANTHER" id="PTHR45453">
    <property type="entry name" value="PHOSPHATE REGULON SENSOR PROTEIN PHOR"/>
    <property type="match status" value="1"/>
</dbReference>
<dbReference type="GO" id="GO:0016036">
    <property type="term" value="P:cellular response to phosphate starvation"/>
    <property type="evidence" value="ECO:0007669"/>
    <property type="project" value="TreeGrafter"/>
</dbReference>
<keyword evidence="4" id="KW-1003">Cell membrane</keyword>
<dbReference type="FunFam" id="1.10.287.130:FF:000008">
    <property type="entry name" value="Two-component sensor histidine kinase"/>
    <property type="match status" value="1"/>
</dbReference>
<sequence>MDSGHQIPVAGILLALAAGIAMLVFRVDVFLVIAVLVIWIGSLMLAHSRPPEIQSNKRSQPLMREAIAELIESSYTPLLVTDRDRVAIANRSARQILGNHIIGQDVRVAFRHPEAIALLTDDRNGTAVVRGLVQRRDIWRISRQSVGDDLAVIELINQTAEADISRAHTDFVANASHELRTPLASIIGYVETLDDDSDSIDPATSKRFLERIRQEANRLQNLVSDLMSLSRVEAEKHDLPETVFSLMPVVERAARDGAGHDRFARVELSTEEDFHIRGDERQIEQLVRNLVDNALKYGAPDEKVTVELKSARNRQVCLSVTDRGEGISPEHLPHLTRRFYRTDPGRSRASGGTGLGLAIVKHIVERHRGRLDIESVVGKGTTFSVRFPVAQSTPEPDQD</sequence>
<evidence type="ECO:0000259" key="13">
    <source>
        <dbReference type="PROSITE" id="PS50109"/>
    </source>
</evidence>
<keyword evidence="5" id="KW-0597">Phosphoprotein</keyword>
<dbReference type="InterPro" id="IPR005467">
    <property type="entry name" value="His_kinase_dom"/>
</dbReference>
<keyword evidence="11 12" id="KW-0472">Membrane</keyword>
<dbReference type="Gene3D" id="1.10.287.130">
    <property type="match status" value="1"/>
</dbReference>
<comment type="catalytic activity">
    <reaction evidence="1">
        <text>ATP + protein L-histidine = ADP + protein N-phospho-L-histidine.</text>
        <dbReference type="EC" id="2.7.13.3"/>
    </reaction>
</comment>
<evidence type="ECO:0000256" key="5">
    <source>
        <dbReference type="ARBA" id="ARBA00022553"/>
    </source>
</evidence>
<dbReference type="Gene3D" id="3.30.565.10">
    <property type="entry name" value="Histidine kinase-like ATPase, C-terminal domain"/>
    <property type="match status" value="1"/>
</dbReference>
<dbReference type="Proteomes" id="UP000057938">
    <property type="component" value="Chromosome"/>
</dbReference>
<protein>
    <recommendedName>
        <fullName evidence="3">histidine kinase</fullName>
        <ecNumber evidence="3">2.7.13.3</ecNumber>
    </recommendedName>
</protein>
<evidence type="ECO:0000256" key="6">
    <source>
        <dbReference type="ARBA" id="ARBA00022679"/>
    </source>
</evidence>
<dbReference type="InterPro" id="IPR004358">
    <property type="entry name" value="Sig_transdc_His_kin-like_C"/>
</dbReference>
<dbReference type="SMART" id="SM00388">
    <property type="entry name" value="HisKA"/>
    <property type="match status" value="1"/>
</dbReference>
<dbReference type="EMBL" id="CP012669">
    <property type="protein sequence ID" value="ALE16327.1"/>
    <property type="molecule type" value="Genomic_DNA"/>
</dbReference>
<keyword evidence="15" id="KW-1185">Reference proteome</keyword>
<evidence type="ECO:0000256" key="11">
    <source>
        <dbReference type="ARBA" id="ARBA00023136"/>
    </source>
</evidence>
<evidence type="ECO:0000256" key="1">
    <source>
        <dbReference type="ARBA" id="ARBA00000085"/>
    </source>
</evidence>
<dbReference type="GO" id="GO:0005886">
    <property type="term" value="C:plasma membrane"/>
    <property type="evidence" value="ECO:0007669"/>
    <property type="project" value="UniProtKB-SubCell"/>
</dbReference>
<dbReference type="EC" id="2.7.13.3" evidence="3"/>
<evidence type="ECO:0000256" key="4">
    <source>
        <dbReference type="ARBA" id="ARBA00022475"/>
    </source>
</evidence>
<dbReference type="PATRIC" id="fig|361183.4.peg.1005"/>
<dbReference type="CDD" id="cd00082">
    <property type="entry name" value="HisKA"/>
    <property type="match status" value="1"/>
</dbReference>
<evidence type="ECO:0000256" key="7">
    <source>
        <dbReference type="ARBA" id="ARBA00022741"/>
    </source>
</evidence>
<dbReference type="InterPro" id="IPR003594">
    <property type="entry name" value="HATPase_dom"/>
</dbReference>
<dbReference type="OrthoDB" id="9797304at2"/>
<dbReference type="Pfam" id="PF00512">
    <property type="entry name" value="HisKA"/>
    <property type="match status" value="1"/>
</dbReference>
<keyword evidence="7" id="KW-0547">Nucleotide-binding</keyword>
<name>A0A0M4M797_9SPHN</name>
<feature type="domain" description="Histidine kinase" evidence="13">
    <location>
        <begin position="174"/>
        <end position="391"/>
    </location>
</feature>